<dbReference type="InterPro" id="IPR017853">
    <property type="entry name" value="GH"/>
</dbReference>
<dbReference type="PROSITE" id="PS51910">
    <property type="entry name" value="GH18_2"/>
    <property type="match status" value="1"/>
</dbReference>
<accession>A0AAE1DH30</accession>
<keyword evidence="5" id="KW-1185">Reference proteome</keyword>
<name>A0AAE1DH30_9GAST</name>
<comment type="caution">
    <text evidence="4">The sequence shown here is derived from an EMBL/GenBank/DDBJ whole genome shotgun (WGS) entry which is preliminary data.</text>
</comment>
<protein>
    <recommendedName>
        <fullName evidence="3">GH18 domain-containing protein</fullName>
    </recommendedName>
</protein>
<dbReference type="InterPro" id="IPR051887">
    <property type="entry name" value="GH18_Domain-Containing"/>
</dbReference>
<evidence type="ECO:0000256" key="1">
    <source>
        <dbReference type="ARBA" id="ARBA00022801"/>
    </source>
</evidence>
<evidence type="ECO:0000259" key="3">
    <source>
        <dbReference type="PROSITE" id="PS51910"/>
    </source>
</evidence>
<reference evidence="4" key="1">
    <citation type="journal article" date="2023" name="G3 (Bethesda)">
        <title>A reference genome for the long-term kleptoplast-retaining sea slug Elysia crispata morphotype clarki.</title>
        <authorList>
            <person name="Eastman K.E."/>
            <person name="Pendleton A.L."/>
            <person name="Shaikh M.A."/>
            <person name="Suttiyut T."/>
            <person name="Ogas R."/>
            <person name="Tomko P."/>
            <person name="Gavelis G."/>
            <person name="Widhalm J.R."/>
            <person name="Wisecaver J.H."/>
        </authorList>
    </citation>
    <scope>NUCLEOTIDE SEQUENCE</scope>
    <source>
        <strain evidence="4">ECLA1</strain>
    </source>
</reference>
<dbReference type="EMBL" id="JAWDGP010003957">
    <property type="protein sequence ID" value="KAK3769198.1"/>
    <property type="molecule type" value="Genomic_DNA"/>
</dbReference>
<evidence type="ECO:0000313" key="5">
    <source>
        <dbReference type="Proteomes" id="UP001283361"/>
    </source>
</evidence>
<keyword evidence="2" id="KW-0326">Glycosidase</keyword>
<dbReference type="GO" id="GO:0016798">
    <property type="term" value="F:hydrolase activity, acting on glycosyl bonds"/>
    <property type="evidence" value="ECO:0007669"/>
    <property type="project" value="UniProtKB-KW"/>
</dbReference>
<dbReference type="PANTHER" id="PTHR46290:SF1">
    <property type="entry name" value="DI-N-ACETYLCHITOBIASE"/>
    <property type="match status" value="1"/>
</dbReference>
<dbReference type="Gene3D" id="3.20.20.80">
    <property type="entry name" value="Glycosidases"/>
    <property type="match status" value="1"/>
</dbReference>
<dbReference type="GO" id="GO:0005615">
    <property type="term" value="C:extracellular space"/>
    <property type="evidence" value="ECO:0007669"/>
    <property type="project" value="TreeGrafter"/>
</dbReference>
<dbReference type="SUPFAM" id="SSF51445">
    <property type="entry name" value="(Trans)glycosidases"/>
    <property type="match status" value="1"/>
</dbReference>
<proteinExistence type="predicted"/>
<dbReference type="InterPro" id="IPR001223">
    <property type="entry name" value="Glyco_hydro18_cat"/>
</dbReference>
<gene>
    <name evidence="4" type="ORF">RRG08_005145</name>
</gene>
<organism evidence="4 5">
    <name type="scientific">Elysia crispata</name>
    <name type="common">lettuce slug</name>
    <dbReference type="NCBI Taxonomy" id="231223"/>
    <lineage>
        <taxon>Eukaryota</taxon>
        <taxon>Metazoa</taxon>
        <taxon>Spiralia</taxon>
        <taxon>Lophotrochozoa</taxon>
        <taxon>Mollusca</taxon>
        <taxon>Gastropoda</taxon>
        <taxon>Heterobranchia</taxon>
        <taxon>Euthyneura</taxon>
        <taxon>Panpulmonata</taxon>
        <taxon>Sacoglossa</taxon>
        <taxon>Placobranchoidea</taxon>
        <taxon>Plakobranchidae</taxon>
        <taxon>Elysia</taxon>
    </lineage>
</organism>
<dbReference type="AlphaFoldDB" id="A0AAE1DH30"/>
<evidence type="ECO:0000313" key="4">
    <source>
        <dbReference type="EMBL" id="KAK3769198.1"/>
    </source>
</evidence>
<evidence type="ECO:0000256" key="2">
    <source>
        <dbReference type="ARBA" id="ARBA00023295"/>
    </source>
</evidence>
<feature type="domain" description="GH18" evidence="3">
    <location>
        <begin position="66"/>
        <end position="228"/>
    </location>
</feature>
<dbReference type="GO" id="GO:0009313">
    <property type="term" value="P:oligosaccharide catabolic process"/>
    <property type="evidence" value="ECO:0007669"/>
    <property type="project" value="TreeGrafter"/>
</dbReference>
<keyword evidence="1" id="KW-0378">Hydrolase</keyword>
<dbReference type="Proteomes" id="UP001283361">
    <property type="component" value="Unassembled WGS sequence"/>
</dbReference>
<dbReference type="PANTHER" id="PTHR46290">
    <property type="entry name" value="DI-N-ACETYLCHITOBIASE"/>
    <property type="match status" value="1"/>
</dbReference>
<sequence>MAAPENYENTRDIPKSLSVYLEVRGPVFKLQRSLNSLTADTGCNKFSKFNIMGHSRTKISILLNFGILTLYGVSSTQTYTAHVSSSASRKCPCSKPQWCEPITHTGKEVFAFSTSNDPSHWKLYDWSKLTTLVMFGYVNESLMCLAHSHGVKVAIVGSVSNETFMSPQLRKKWIAHQINTAKQNYLDGINFDYESVIMEDEATVRNAYTSLVKETNEAFKEEMPYFQV</sequence>